<dbReference type="Proteomes" id="UP000629468">
    <property type="component" value="Unassembled WGS sequence"/>
</dbReference>
<feature type="region of interest" description="Disordered" evidence="1">
    <location>
        <begin position="108"/>
        <end position="132"/>
    </location>
</feature>
<dbReference type="EMBL" id="JABXXO010000001">
    <property type="protein sequence ID" value="KAF7784660.1"/>
    <property type="molecule type" value="Genomic_DNA"/>
</dbReference>
<feature type="region of interest" description="Disordered" evidence="1">
    <location>
        <begin position="522"/>
        <end position="542"/>
    </location>
</feature>
<dbReference type="AlphaFoldDB" id="A0A8H7KL47"/>
<evidence type="ECO:0000313" key="3">
    <source>
        <dbReference type="Proteomes" id="UP000629468"/>
    </source>
</evidence>
<organism evidence="2 3">
    <name type="scientific">Agaricus bisporus var. burnettii</name>
    <dbReference type="NCBI Taxonomy" id="192524"/>
    <lineage>
        <taxon>Eukaryota</taxon>
        <taxon>Fungi</taxon>
        <taxon>Dikarya</taxon>
        <taxon>Basidiomycota</taxon>
        <taxon>Agaricomycotina</taxon>
        <taxon>Agaricomycetes</taxon>
        <taxon>Agaricomycetidae</taxon>
        <taxon>Agaricales</taxon>
        <taxon>Agaricineae</taxon>
        <taxon>Agaricaceae</taxon>
        <taxon>Agaricus</taxon>
    </lineage>
</organism>
<feature type="region of interest" description="Disordered" evidence="1">
    <location>
        <begin position="1"/>
        <end position="55"/>
    </location>
</feature>
<evidence type="ECO:0000256" key="1">
    <source>
        <dbReference type="SAM" id="MobiDB-lite"/>
    </source>
</evidence>
<feature type="compositionally biased region" description="Polar residues" evidence="1">
    <location>
        <begin position="1"/>
        <end position="18"/>
    </location>
</feature>
<reference evidence="2 3" key="1">
    <citation type="journal article" name="Sci. Rep.">
        <title>Telomere-to-telomere assembled and centromere annotated genomes of the two main subspecies of the button mushroom Agaricus bisporus reveal especially polymorphic chromosome ends.</title>
        <authorList>
            <person name="Sonnenberg A.S.M."/>
            <person name="Sedaghat-Telgerd N."/>
            <person name="Lavrijssen B."/>
            <person name="Ohm R.A."/>
            <person name="Hendrickx P.M."/>
            <person name="Scholtmeijer K."/>
            <person name="Baars J.J.P."/>
            <person name="van Peer A."/>
        </authorList>
    </citation>
    <scope>NUCLEOTIDE SEQUENCE [LARGE SCALE GENOMIC DNA]</scope>
    <source>
        <strain evidence="2 3">H119_p4</strain>
    </source>
</reference>
<accession>A0A8H7KL47</accession>
<name>A0A8H7KL47_AGABI</name>
<proteinExistence type="predicted"/>
<sequence length="542" mass="61386">MSTKASRQQINPGSSRSYGKSVCKSEITPENVRKHGSATRENHTTGSHSTGEYLHAQDRNPITSTIYTLDNTQHLTSGNSRLIDKASLSPNLLTNWDDTETCSCDPRADWMNDKSVDPEPKPMPTAENADPVQDESSYFLPVPISHKMLINNIRRTIQFKPRLNPPILIDYHEAYPQFQSTKSYNYLIDMAIRHTHFGTAQWLFDAMIHAGIPRNRLTRRLHVRWLVRTGRWEQAWTLATGLTPEEALDKPLRNGSAPLITKISCGLWEELLHTPKRSAFRQTKALRGSKYEVRTNASAPLLEIIKDPTPGTEAYLRRQHLLACVQPVIKLDKSPWMNPKVIKASIYSIVRDGRIAAATEVAKTYFSSLPADVNNKHLNQCLDIIHLLLSGNVENGTSSLVANRRLLLSLLKTHPSLKPSSKTLWLLLAPLKRAKKSGTIAFNVVKAFKESWGREIVDPFVRRRVINLAKKEGRKDIVQWMLDSDPHQPGVDEEDASVDITFHRPPGKELFARMVRDEWTTYRERASRGQDDEDSGDSDTLE</sequence>
<comment type="caution">
    <text evidence="2">The sequence shown here is derived from an EMBL/GenBank/DDBJ whole genome shotgun (WGS) entry which is preliminary data.</text>
</comment>
<feature type="compositionally biased region" description="Basic and acidic residues" evidence="1">
    <location>
        <begin position="108"/>
        <end position="120"/>
    </location>
</feature>
<protein>
    <submittedName>
        <fullName evidence="2">Uncharacterized protein</fullName>
    </submittedName>
</protein>
<gene>
    <name evidence="2" type="ORF">Agabi119p4_825</name>
</gene>
<feature type="compositionally biased region" description="Acidic residues" evidence="1">
    <location>
        <begin position="531"/>
        <end position="542"/>
    </location>
</feature>
<evidence type="ECO:0000313" key="2">
    <source>
        <dbReference type="EMBL" id="KAF7784660.1"/>
    </source>
</evidence>